<comment type="caution">
    <text evidence="1">The sequence shown here is derived from an EMBL/GenBank/DDBJ whole genome shotgun (WGS) entry which is preliminary data.</text>
</comment>
<evidence type="ECO:0000313" key="1">
    <source>
        <dbReference type="EMBL" id="MBA8794127.1"/>
    </source>
</evidence>
<reference evidence="1 2" key="1">
    <citation type="submission" date="2020-07" db="EMBL/GenBank/DDBJ databases">
        <title>Sequencing the genomes of 1000 actinobacteria strains.</title>
        <authorList>
            <person name="Klenk H.-P."/>
        </authorList>
    </citation>
    <scope>NUCLEOTIDE SEQUENCE [LARGE SCALE GENOMIC DNA]</scope>
    <source>
        <strain evidence="1 2">DSM 100723</strain>
    </source>
</reference>
<keyword evidence="2" id="KW-1185">Reference proteome</keyword>
<organism evidence="1 2">
    <name type="scientific">Microlunatus kandeliicorticis</name>
    <dbReference type="NCBI Taxonomy" id="1759536"/>
    <lineage>
        <taxon>Bacteria</taxon>
        <taxon>Bacillati</taxon>
        <taxon>Actinomycetota</taxon>
        <taxon>Actinomycetes</taxon>
        <taxon>Propionibacteriales</taxon>
        <taxon>Propionibacteriaceae</taxon>
        <taxon>Microlunatus</taxon>
    </lineage>
</organism>
<dbReference type="RefSeq" id="WP_182559642.1">
    <property type="nucleotide sequence ID" value="NZ_JACGWT010000002.1"/>
</dbReference>
<gene>
    <name evidence="1" type="ORF">FHX74_001732</name>
</gene>
<protein>
    <recommendedName>
        <fullName evidence="3">EcsC protein family protein</fullName>
    </recommendedName>
</protein>
<name>A0A7W3P5Q8_9ACTN</name>
<dbReference type="Proteomes" id="UP000523079">
    <property type="component" value="Unassembled WGS sequence"/>
</dbReference>
<accession>A0A7W3P5Q8</accession>
<dbReference type="EMBL" id="JACGWT010000002">
    <property type="protein sequence ID" value="MBA8794127.1"/>
    <property type="molecule type" value="Genomic_DNA"/>
</dbReference>
<evidence type="ECO:0008006" key="3">
    <source>
        <dbReference type="Google" id="ProtNLM"/>
    </source>
</evidence>
<evidence type="ECO:0000313" key="2">
    <source>
        <dbReference type="Proteomes" id="UP000523079"/>
    </source>
</evidence>
<dbReference type="AlphaFoldDB" id="A0A7W3P5Q8"/>
<sequence>MAESTRSSETAAPDRDGGLEHLLNRVVAMNADLARRHVRRFGGDRTGEELLRRLDRQYRAAVTASGGFVGATAAVPGVGTAVSAALAAGQTLGTLQATMLYVLSYAEATGVSVDDVDRRRVLLMAVLLGETGQQVVEKILGNSDQDWVSLIGGRASKDLVSRINRELRRRFLGRFGVRQGITSLARMLPFGAGAALGGIAGAASSAAVIRSTRRAFGV</sequence>
<proteinExistence type="predicted"/>